<dbReference type="GO" id="GO:0005737">
    <property type="term" value="C:cytoplasm"/>
    <property type="evidence" value="ECO:0007669"/>
    <property type="project" value="UniProtKB-SubCell"/>
</dbReference>
<feature type="domain" description="4'-phosphopantetheinyl transferase" evidence="9">
    <location>
        <begin position="4"/>
        <end position="108"/>
    </location>
</feature>
<comment type="function">
    <text evidence="8">Transfers the 4'-phosphopantetheine moiety from coenzyme A to a Ser of acyl-carrier-protein.</text>
</comment>
<protein>
    <recommendedName>
        <fullName evidence="8">Holo-[acyl-carrier-protein] synthase</fullName>
        <shortName evidence="8">Holo-ACP synthase</shortName>
        <ecNumber evidence="8">2.7.8.7</ecNumber>
    </recommendedName>
    <alternativeName>
        <fullName evidence="8">4'-phosphopantetheinyl transferase AcpS</fullName>
    </alternativeName>
</protein>
<proteinExistence type="inferred from homology"/>
<evidence type="ECO:0000256" key="3">
    <source>
        <dbReference type="ARBA" id="ARBA00022723"/>
    </source>
</evidence>
<dbReference type="Proteomes" id="UP000176445">
    <property type="component" value="Unassembled WGS sequence"/>
</dbReference>
<dbReference type="InterPro" id="IPR002582">
    <property type="entry name" value="ACPS"/>
</dbReference>
<keyword evidence="2 8" id="KW-0808">Transferase</keyword>
<keyword evidence="3 8" id="KW-0479">Metal-binding</keyword>
<dbReference type="GO" id="GO:0000287">
    <property type="term" value="F:magnesium ion binding"/>
    <property type="evidence" value="ECO:0007669"/>
    <property type="project" value="UniProtKB-UniRule"/>
</dbReference>
<dbReference type="GO" id="GO:0006633">
    <property type="term" value="P:fatty acid biosynthetic process"/>
    <property type="evidence" value="ECO:0007669"/>
    <property type="project" value="UniProtKB-UniRule"/>
</dbReference>
<dbReference type="Pfam" id="PF01648">
    <property type="entry name" value="ACPS"/>
    <property type="match status" value="1"/>
</dbReference>
<dbReference type="NCBIfam" id="TIGR00556">
    <property type="entry name" value="pantethn_trn"/>
    <property type="match status" value="1"/>
</dbReference>
<keyword evidence="7 8" id="KW-0275">Fatty acid biosynthesis</keyword>
<dbReference type="HAMAP" id="MF_00101">
    <property type="entry name" value="AcpS"/>
    <property type="match status" value="1"/>
</dbReference>
<feature type="binding site" evidence="8">
    <location>
        <position position="57"/>
    </location>
    <ligand>
        <name>Mg(2+)</name>
        <dbReference type="ChEBI" id="CHEBI:18420"/>
    </ligand>
</feature>
<dbReference type="Gene3D" id="3.90.470.20">
    <property type="entry name" value="4'-phosphopantetheinyl transferase domain"/>
    <property type="match status" value="1"/>
</dbReference>
<accession>A0A1F6CLM0</accession>
<evidence type="ECO:0000313" key="10">
    <source>
        <dbReference type="EMBL" id="OGG50143.1"/>
    </source>
</evidence>
<evidence type="ECO:0000256" key="4">
    <source>
        <dbReference type="ARBA" id="ARBA00022832"/>
    </source>
</evidence>
<comment type="similarity">
    <text evidence="8">Belongs to the P-Pant transferase superfamily. AcpS family.</text>
</comment>
<keyword evidence="1 8" id="KW-0444">Lipid biosynthesis</keyword>
<comment type="catalytic activity">
    <reaction evidence="8">
        <text>apo-[ACP] + CoA = holo-[ACP] + adenosine 3',5'-bisphosphate + H(+)</text>
        <dbReference type="Rhea" id="RHEA:12068"/>
        <dbReference type="Rhea" id="RHEA-COMP:9685"/>
        <dbReference type="Rhea" id="RHEA-COMP:9690"/>
        <dbReference type="ChEBI" id="CHEBI:15378"/>
        <dbReference type="ChEBI" id="CHEBI:29999"/>
        <dbReference type="ChEBI" id="CHEBI:57287"/>
        <dbReference type="ChEBI" id="CHEBI:58343"/>
        <dbReference type="ChEBI" id="CHEBI:64479"/>
        <dbReference type="EC" id="2.7.8.7"/>
    </reaction>
</comment>
<evidence type="ECO:0000256" key="5">
    <source>
        <dbReference type="ARBA" id="ARBA00022842"/>
    </source>
</evidence>
<comment type="subcellular location">
    <subcellularLocation>
        <location evidence="8">Cytoplasm</location>
    </subcellularLocation>
</comment>
<evidence type="ECO:0000256" key="6">
    <source>
        <dbReference type="ARBA" id="ARBA00023098"/>
    </source>
</evidence>
<evidence type="ECO:0000256" key="8">
    <source>
        <dbReference type="HAMAP-Rule" id="MF_00101"/>
    </source>
</evidence>
<dbReference type="AlphaFoldDB" id="A0A1F6CLM0"/>
<evidence type="ECO:0000313" key="11">
    <source>
        <dbReference type="Proteomes" id="UP000176445"/>
    </source>
</evidence>
<keyword evidence="4 8" id="KW-0276">Fatty acid metabolism</keyword>
<dbReference type="EMBL" id="MFKW01000056">
    <property type="protein sequence ID" value="OGG50143.1"/>
    <property type="molecule type" value="Genomic_DNA"/>
</dbReference>
<comment type="caution">
    <text evidence="10">The sequence shown here is derived from an EMBL/GenBank/DDBJ whole genome shotgun (WGS) entry which is preliminary data.</text>
</comment>
<keyword evidence="8" id="KW-0963">Cytoplasm</keyword>
<evidence type="ECO:0000256" key="7">
    <source>
        <dbReference type="ARBA" id="ARBA00023160"/>
    </source>
</evidence>
<evidence type="ECO:0000256" key="2">
    <source>
        <dbReference type="ARBA" id="ARBA00022679"/>
    </source>
</evidence>
<dbReference type="GO" id="GO:0008897">
    <property type="term" value="F:holo-[acyl-carrier-protein] synthase activity"/>
    <property type="evidence" value="ECO:0007669"/>
    <property type="project" value="UniProtKB-UniRule"/>
</dbReference>
<organism evidence="10 11">
    <name type="scientific">Candidatus Kaiserbacteria bacterium RIFCSPHIGHO2_01_FULL_54_36b</name>
    <dbReference type="NCBI Taxonomy" id="1798483"/>
    <lineage>
        <taxon>Bacteria</taxon>
        <taxon>Candidatus Kaiseribacteriota</taxon>
    </lineage>
</organism>
<keyword evidence="5 8" id="KW-0460">Magnesium</keyword>
<keyword evidence="6 8" id="KW-0443">Lipid metabolism</keyword>
<comment type="cofactor">
    <cofactor evidence="8">
        <name>Mg(2+)</name>
        <dbReference type="ChEBI" id="CHEBI:18420"/>
    </cofactor>
</comment>
<dbReference type="InterPro" id="IPR037143">
    <property type="entry name" value="4-PPantetheinyl_Trfase_dom_sf"/>
</dbReference>
<reference evidence="10 11" key="1">
    <citation type="journal article" date="2016" name="Nat. Commun.">
        <title>Thousands of microbial genomes shed light on interconnected biogeochemical processes in an aquifer system.</title>
        <authorList>
            <person name="Anantharaman K."/>
            <person name="Brown C.T."/>
            <person name="Hug L.A."/>
            <person name="Sharon I."/>
            <person name="Castelle C.J."/>
            <person name="Probst A.J."/>
            <person name="Thomas B.C."/>
            <person name="Singh A."/>
            <person name="Wilkins M.J."/>
            <person name="Karaoz U."/>
            <person name="Brodie E.L."/>
            <person name="Williams K.H."/>
            <person name="Hubbard S.S."/>
            <person name="Banfield J.F."/>
        </authorList>
    </citation>
    <scope>NUCLEOTIDE SEQUENCE [LARGE SCALE GENOMIC DNA]</scope>
</reference>
<evidence type="ECO:0000256" key="1">
    <source>
        <dbReference type="ARBA" id="ARBA00022516"/>
    </source>
</evidence>
<name>A0A1F6CLM0_9BACT</name>
<gene>
    <name evidence="8" type="primary">acpS</name>
    <name evidence="10" type="ORF">A2704_04515</name>
</gene>
<dbReference type="InterPro" id="IPR004568">
    <property type="entry name" value="Ppantetheine-prot_Trfase_dom"/>
</dbReference>
<dbReference type="EC" id="2.7.8.7" evidence="8"/>
<dbReference type="InterPro" id="IPR008278">
    <property type="entry name" value="4-PPantetheinyl_Trfase_dom"/>
</dbReference>
<sequence length="112" mass="12263">MKASIGIDCVEIARFRRLRGASRRHFLERVFSGEERRYCGRFEDADSRLAGTFAAKEAVVKVLSGRVAVADIEVLRKSTGSPTVKVRGRLRRDISVSITRAGGLACAVALVL</sequence>
<evidence type="ECO:0000259" key="9">
    <source>
        <dbReference type="Pfam" id="PF01648"/>
    </source>
</evidence>
<feature type="binding site" evidence="8">
    <location>
        <position position="8"/>
    </location>
    <ligand>
        <name>Mg(2+)</name>
        <dbReference type="ChEBI" id="CHEBI:18420"/>
    </ligand>
</feature>
<dbReference type="SUPFAM" id="SSF56214">
    <property type="entry name" value="4'-phosphopantetheinyl transferase"/>
    <property type="match status" value="1"/>
</dbReference>